<feature type="transmembrane region" description="Helical" evidence="18">
    <location>
        <begin position="269"/>
        <end position="293"/>
    </location>
</feature>
<feature type="transmembrane region" description="Helical" evidence="18">
    <location>
        <begin position="314"/>
        <end position="332"/>
    </location>
</feature>
<name>A0A8T9ZY73_9HEMI</name>
<keyword evidence="15 18" id="KW-0496">Mitochondrion</keyword>
<dbReference type="GO" id="GO:0008137">
    <property type="term" value="F:NADH dehydrogenase (ubiquinone) activity"/>
    <property type="evidence" value="ECO:0007669"/>
    <property type="project" value="UniProtKB-EC"/>
</dbReference>
<feature type="domain" description="NADH:quinone oxidoreductase/Mrp antiporter transmembrane" evidence="19">
    <location>
        <begin position="23"/>
        <end position="282"/>
    </location>
</feature>
<dbReference type="EC" id="7.1.1.2" evidence="4 18"/>
<reference evidence="20" key="1">
    <citation type="journal article" date="2022" name="Cladistics">
        <title>Diversification of the phytophagous lineages of true bugs (Insecta: Hemiptera: Heteroptera) shortly after that of the flowering plants.</title>
        <authorList>
            <person name="Ye F."/>
            <person name="Kment P."/>
            <person name="Redei D."/>
            <person name="Luo J.Y."/>
            <person name="Wang Y.H."/>
            <person name="Kuechler S.M."/>
            <person name="Zhang W.W."/>
            <person name="Chen P.P."/>
            <person name="Wu H.Y."/>
            <person name="Wu Y.Z."/>
            <person name="Sun X.Y."/>
            <person name="Ding L."/>
            <person name="Wang Y.R."/>
            <person name="Xie Q."/>
        </authorList>
    </citation>
    <scope>NUCLEOTIDE SEQUENCE</scope>
</reference>
<evidence type="ECO:0000256" key="9">
    <source>
        <dbReference type="ARBA" id="ARBA00022792"/>
    </source>
</evidence>
<proteinExistence type="inferred from homology"/>
<comment type="subcellular location">
    <subcellularLocation>
        <location evidence="2 18">Mitochondrion inner membrane</location>
        <topology evidence="2 18">Multi-pass membrane protein</topology>
    </subcellularLocation>
</comment>
<dbReference type="AlphaFoldDB" id="A0A8T9ZY73"/>
<feature type="transmembrane region" description="Helical" evidence="18">
    <location>
        <begin position="235"/>
        <end position="257"/>
    </location>
</feature>
<keyword evidence="8 18" id="KW-0812">Transmembrane</keyword>
<dbReference type="InterPro" id="IPR001750">
    <property type="entry name" value="ND/Mrp_TM"/>
</dbReference>
<dbReference type="PRINTS" id="PR01436">
    <property type="entry name" value="NADHDHGNASE2"/>
</dbReference>
<geneLocation type="mitochondrion" evidence="20"/>
<feature type="transmembrane region" description="Helical" evidence="18">
    <location>
        <begin position="57"/>
        <end position="81"/>
    </location>
</feature>
<evidence type="ECO:0000256" key="11">
    <source>
        <dbReference type="ARBA" id="ARBA00022982"/>
    </source>
</evidence>
<evidence type="ECO:0000256" key="14">
    <source>
        <dbReference type="ARBA" id="ARBA00023075"/>
    </source>
</evidence>
<sequence>MTNSSKLLFSYILFASTIITLSSSNWLGMWMGLEMNLMSFIPLISKNKDKKSSQAMIIYFLTQSIGSMLFIFSIFINHLIFMLPNELNEMMNMMIMVSMMIKVGAAPFHFWLPEMMANLDWMKCILLMTWQKVAPLSIMYNLMPNNWFFYLSILLSSMIGGLGGLNQTSLRKIFAYSSINHLSWMMMFMSFSASWPKYLIIYSIMVIMICSFFSMKKIYFINQLNSSTPSITEKFTCISLMLSMGGLPPFLGFFPKWMVIQSMINSEMFLIILLMMMFSLLTLFYYLRIMINYTMFFSTMNKINQNNNYYNMKTYYILIINFMMPALLTMNFM</sequence>
<evidence type="ECO:0000256" key="17">
    <source>
        <dbReference type="ARBA" id="ARBA00049551"/>
    </source>
</evidence>
<protein>
    <recommendedName>
        <fullName evidence="5 18">NADH-ubiquinone oxidoreductase chain 2</fullName>
        <ecNumber evidence="4 18">7.1.1.2</ecNumber>
    </recommendedName>
</protein>
<keyword evidence="6" id="KW-0813">Transport</keyword>
<evidence type="ECO:0000256" key="12">
    <source>
        <dbReference type="ARBA" id="ARBA00022989"/>
    </source>
</evidence>
<feature type="transmembrane region" description="Helical" evidence="18">
    <location>
        <begin position="148"/>
        <end position="166"/>
    </location>
</feature>
<evidence type="ECO:0000256" key="5">
    <source>
        <dbReference type="ARBA" id="ARBA00021008"/>
    </source>
</evidence>
<evidence type="ECO:0000256" key="15">
    <source>
        <dbReference type="ARBA" id="ARBA00023128"/>
    </source>
</evidence>
<evidence type="ECO:0000256" key="4">
    <source>
        <dbReference type="ARBA" id="ARBA00012944"/>
    </source>
</evidence>
<evidence type="ECO:0000259" key="19">
    <source>
        <dbReference type="Pfam" id="PF00361"/>
    </source>
</evidence>
<comment type="similarity">
    <text evidence="3 18">Belongs to the complex I subunit 2 family.</text>
</comment>
<keyword evidence="10 18" id="KW-1278">Translocase</keyword>
<evidence type="ECO:0000256" key="3">
    <source>
        <dbReference type="ARBA" id="ARBA00007012"/>
    </source>
</evidence>
<keyword evidence="16 18" id="KW-0472">Membrane</keyword>
<keyword evidence="14 18" id="KW-0830">Ubiquinone</keyword>
<evidence type="ECO:0000256" key="1">
    <source>
        <dbReference type="ARBA" id="ARBA00003257"/>
    </source>
</evidence>
<dbReference type="Pfam" id="PF00361">
    <property type="entry name" value="Proton_antipo_M"/>
    <property type="match status" value="1"/>
</dbReference>
<comment type="catalytic activity">
    <reaction evidence="17 18">
        <text>a ubiquinone + NADH + 5 H(+)(in) = a ubiquinol + NAD(+) + 4 H(+)(out)</text>
        <dbReference type="Rhea" id="RHEA:29091"/>
        <dbReference type="Rhea" id="RHEA-COMP:9565"/>
        <dbReference type="Rhea" id="RHEA-COMP:9566"/>
        <dbReference type="ChEBI" id="CHEBI:15378"/>
        <dbReference type="ChEBI" id="CHEBI:16389"/>
        <dbReference type="ChEBI" id="CHEBI:17976"/>
        <dbReference type="ChEBI" id="CHEBI:57540"/>
        <dbReference type="ChEBI" id="CHEBI:57945"/>
        <dbReference type="EC" id="7.1.1.2"/>
    </reaction>
</comment>
<dbReference type="PANTHER" id="PTHR46552">
    <property type="entry name" value="NADH-UBIQUINONE OXIDOREDUCTASE CHAIN 2"/>
    <property type="match status" value="1"/>
</dbReference>
<evidence type="ECO:0000256" key="10">
    <source>
        <dbReference type="ARBA" id="ARBA00022967"/>
    </source>
</evidence>
<dbReference type="GO" id="GO:0005743">
    <property type="term" value="C:mitochondrial inner membrane"/>
    <property type="evidence" value="ECO:0007669"/>
    <property type="project" value="UniProtKB-SubCell"/>
</dbReference>
<dbReference type="InterPro" id="IPR050175">
    <property type="entry name" value="Complex_I_Subunit_2"/>
</dbReference>
<comment type="function">
    <text evidence="18">Core subunit of the mitochondrial membrane respiratory chain NADH dehydrogenase (Complex I) which catalyzes electron transfer from NADH through the respiratory chain, using ubiquinone as an electron acceptor. Essential for the catalytic activity and assembly of complex I.</text>
</comment>
<evidence type="ECO:0000313" key="20">
    <source>
        <dbReference type="EMBL" id="UPL65663.1"/>
    </source>
</evidence>
<evidence type="ECO:0000256" key="6">
    <source>
        <dbReference type="ARBA" id="ARBA00022448"/>
    </source>
</evidence>
<feature type="transmembrane region" description="Helical" evidence="18">
    <location>
        <begin position="7"/>
        <end position="23"/>
    </location>
</feature>
<evidence type="ECO:0000256" key="8">
    <source>
        <dbReference type="ARBA" id="ARBA00022692"/>
    </source>
</evidence>
<organism evidence="20">
    <name type="scientific">Helcomeria spinosa</name>
    <dbReference type="NCBI Taxonomy" id="2813414"/>
    <lineage>
        <taxon>Eukaryota</taxon>
        <taxon>Metazoa</taxon>
        <taxon>Ecdysozoa</taxon>
        <taxon>Arthropoda</taxon>
        <taxon>Hexapoda</taxon>
        <taxon>Insecta</taxon>
        <taxon>Pterygota</taxon>
        <taxon>Neoptera</taxon>
        <taxon>Paraneoptera</taxon>
        <taxon>Hemiptera</taxon>
        <taxon>Heteroptera</taxon>
        <taxon>Panheteroptera</taxon>
        <taxon>Pentatomomorpha</taxon>
        <taxon>Coreoidea</taxon>
        <taxon>Coreidae</taxon>
        <taxon>Coreinae</taxon>
        <taxon>Helcomeria</taxon>
    </lineage>
</organism>
<evidence type="ECO:0000256" key="18">
    <source>
        <dbReference type="RuleBase" id="RU003403"/>
    </source>
</evidence>
<feature type="transmembrane region" description="Helical" evidence="18">
    <location>
        <begin position="199"/>
        <end position="215"/>
    </location>
</feature>
<dbReference type="PANTHER" id="PTHR46552:SF1">
    <property type="entry name" value="NADH-UBIQUINONE OXIDOREDUCTASE CHAIN 2"/>
    <property type="match status" value="1"/>
</dbReference>
<comment type="function">
    <text evidence="1">Core subunit of the mitochondrial membrane respiratory chain NADH dehydrogenase (Complex I) that is believed to belong to the minimal assembly required for catalysis. Complex I functions in the transfer of electrons from NADH to the respiratory chain. The immediate electron acceptor for the enzyme is believed to be ubiquinone.</text>
</comment>
<evidence type="ECO:0000256" key="16">
    <source>
        <dbReference type="ARBA" id="ARBA00023136"/>
    </source>
</evidence>
<feature type="transmembrane region" description="Helical" evidence="18">
    <location>
        <begin position="173"/>
        <end position="193"/>
    </location>
</feature>
<keyword evidence="7 18" id="KW-0679">Respiratory chain</keyword>
<dbReference type="GO" id="GO:0006120">
    <property type="term" value="P:mitochondrial electron transport, NADH to ubiquinone"/>
    <property type="evidence" value="ECO:0007669"/>
    <property type="project" value="InterPro"/>
</dbReference>
<evidence type="ECO:0000256" key="13">
    <source>
        <dbReference type="ARBA" id="ARBA00023027"/>
    </source>
</evidence>
<keyword evidence="12 18" id="KW-1133">Transmembrane helix</keyword>
<evidence type="ECO:0000256" key="2">
    <source>
        <dbReference type="ARBA" id="ARBA00004448"/>
    </source>
</evidence>
<feature type="transmembrane region" description="Helical" evidence="18">
    <location>
        <begin position="93"/>
        <end position="112"/>
    </location>
</feature>
<evidence type="ECO:0000256" key="7">
    <source>
        <dbReference type="ARBA" id="ARBA00022660"/>
    </source>
</evidence>
<accession>A0A8T9ZY73</accession>
<dbReference type="EMBL" id="MW619674">
    <property type="protein sequence ID" value="UPL65663.1"/>
    <property type="molecule type" value="Genomic_DNA"/>
</dbReference>
<keyword evidence="13 18" id="KW-0520">NAD</keyword>
<dbReference type="InterPro" id="IPR003917">
    <property type="entry name" value="NADH_UbQ_OxRdtase_chain2"/>
</dbReference>
<keyword evidence="9 18" id="KW-0999">Mitochondrion inner membrane</keyword>
<keyword evidence="11 18" id="KW-0249">Electron transport</keyword>